<feature type="transmembrane region" description="Helical" evidence="8">
    <location>
        <begin position="87"/>
        <end position="113"/>
    </location>
</feature>
<dbReference type="Pfam" id="PF13231">
    <property type="entry name" value="PMT_2"/>
    <property type="match status" value="1"/>
</dbReference>
<sequence>MLPSFFIRYKTLIVSSAIGLFILLSFLTIFLPHHENDEVIYQTLGIKLSHLQSYNLQGSEILKILPQKIYNTQVFFRPPAFMLYLAFLYRILGVVGLYLAPVIIYILLCIVIYKTVFLLTKSQHIALKSLLLSATSTLLIFLSTKIHLDLFLGLMISISLFFLIHYKEKQQMASIFLSGLFFVFAVLTKYTALLFCPFFSVFLIIVSTKKRLLNLSLFFLPALLLVLWFYYLFFVAHVRLDALFSIPDQEMLTNFPFVRYVYNRPFYFYFLNIFLTNPLYLLFFIVLKKGVWHDLRNQYGFLLYFLISIVLAVFIALTLYGARGGTYQMRYILSAEPFLIILLSLIPFEKYKSVHYLFYVFVINNLFLVLYNLGNAELLSFFEMMKNRWIYGFLRYFNSSWICCLGVKFSLLLQFLRSKYHLFPKNVALI</sequence>
<keyword evidence="3" id="KW-0328">Glycosyltransferase</keyword>
<keyword evidence="5 8" id="KW-0812">Transmembrane</keyword>
<protein>
    <recommendedName>
        <fullName evidence="9">Glycosyltransferase RgtA/B/C/D-like domain-containing protein</fullName>
    </recommendedName>
</protein>
<gene>
    <name evidence="10" type="ORF">ACD_71C00031G0003</name>
</gene>
<keyword evidence="6 8" id="KW-1133">Transmembrane helix</keyword>
<feature type="transmembrane region" description="Helical" evidence="8">
    <location>
        <begin position="150"/>
        <end position="166"/>
    </location>
</feature>
<feature type="transmembrane region" description="Helical" evidence="8">
    <location>
        <begin position="393"/>
        <end position="416"/>
    </location>
</feature>
<dbReference type="GO" id="GO:0009103">
    <property type="term" value="P:lipopolysaccharide biosynthetic process"/>
    <property type="evidence" value="ECO:0007669"/>
    <property type="project" value="UniProtKB-ARBA"/>
</dbReference>
<evidence type="ECO:0000256" key="3">
    <source>
        <dbReference type="ARBA" id="ARBA00022676"/>
    </source>
</evidence>
<evidence type="ECO:0000256" key="6">
    <source>
        <dbReference type="ARBA" id="ARBA00022989"/>
    </source>
</evidence>
<dbReference type="AlphaFoldDB" id="K2A3T3"/>
<feature type="transmembrane region" description="Helical" evidence="8">
    <location>
        <begin position="12"/>
        <end position="31"/>
    </location>
</feature>
<feature type="transmembrane region" description="Helical" evidence="8">
    <location>
        <begin position="331"/>
        <end position="348"/>
    </location>
</feature>
<comment type="caution">
    <text evidence="10">The sequence shown here is derived from an EMBL/GenBank/DDBJ whole genome shotgun (WGS) entry which is preliminary data.</text>
</comment>
<evidence type="ECO:0000256" key="8">
    <source>
        <dbReference type="SAM" id="Phobius"/>
    </source>
</evidence>
<comment type="subcellular location">
    <subcellularLocation>
        <location evidence="1">Cell membrane</location>
        <topology evidence="1">Multi-pass membrane protein</topology>
    </subcellularLocation>
</comment>
<dbReference type="PANTHER" id="PTHR33908:SF11">
    <property type="entry name" value="MEMBRANE PROTEIN"/>
    <property type="match status" value="1"/>
</dbReference>
<evidence type="ECO:0000259" key="9">
    <source>
        <dbReference type="Pfam" id="PF13231"/>
    </source>
</evidence>
<evidence type="ECO:0000256" key="1">
    <source>
        <dbReference type="ARBA" id="ARBA00004651"/>
    </source>
</evidence>
<evidence type="ECO:0000313" key="10">
    <source>
        <dbReference type="EMBL" id="EKD44724.1"/>
    </source>
</evidence>
<feature type="transmembrane region" description="Helical" evidence="8">
    <location>
        <begin position="354"/>
        <end position="373"/>
    </location>
</feature>
<keyword evidence="4" id="KW-0808">Transferase</keyword>
<feature type="transmembrane region" description="Helical" evidence="8">
    <location>
        <begin position="299"/>
        <end position="319"/>
    </location>
</feature>
<organism evidence="10">
    <name type="scientific">uncultured bacterium</name>
    <name type="common">gcode 4</name>
    <dbReference type="NCBI Taxonomy" id="1234023"/>
    <lineage>
        <taxon>Bacteria</taxon>
        <taxon>environmental samples</taxon>
    </lineage>
</organism>
<dbReference type="InterPro" id="IPR038731">
    <property type="entry name" value="RgtA/B/C-like"/>
</dbReference>
<feature type="transmembrane region" description="Helical" evidence="8">
    <location>
        <begin position="212"/>
        <end position="233"/>
    </location>
</feature>
<dbReference type="GO" id="GO:0016763">
    <property type="term" value="F:pentosyltransferase activity"/>
    <property type="evidence" value="ECO:0007669"/>
    <property type="project" value="TreeGrafter"/>
</dbReference>
<keyword evidence="2" id="KW-1003">Cell membrane</keyword>
<name>K2A3T3_9BACT</name>
<feature type="transmembrane region" description="Helical" evidence="8">
    <location>
        <begin position="266"/>
        <end position="287"/>
    </location>
</feature>
<feature type="domain" description="Glycosyltransferase RgtA/B/C/D-like" evidence="9">
    <location>
        <begin position="77"/>
        <end position="229"/>
    </location>
</feature>
<dbReference type="GO" id="GO:0005886">
    <property type="term" value="C:plasma membrane"/>
    <property type="evidence" value="ECO:0007669"/>
    <property type="project" value="UniProtKB-SubCell"/>
</dbReference>
<dbReference type="InterPro" id="IPR050297">
    <property type="entry name" value="LipidA_mod_glycosyltrf_83"/>
</dbReference>
<evidence type="ECO:0000256" key="7">
    <source>
        <dbReference type="ARBA" id="ARBA00023136"/>
    </source>
</evidence>
<dbReference type="PANTHER" id="PTHR33908">
    <property type="entry name" value="MANNOSYLTRANSFERASE YKCB-RELATED"/>
    <property type="match status" value="1"/>
</dbReference>
<reference evidence="10" key="1">
    <citation type="journal article" date="2012" name="Science">
        <title>Fermentation, hydrogen, and sulfur metabolism in multiple uncultivated bacterial phyla.</title>
        <authorList>
            <person name="Wrighton K.C."/>
            <person name="Thomas B.C."/>
            <person name="Sharon I."/>
            <person name="Miller C.S."/>
            <person name="Castelle C.J."/>
            <person name="VerBerkmoes N.C."/>
            <person name="Wilkins M.J."/>
            <person name="Hettich R.L."/>
            <person name="Lipton M.S."/>
            <person name="Williams K.H."/>
            <person name="Long P.E."/>
            <person name="Banfield J.F."/>
        </authorList>
    </citation>
    <scope>NUCLEOTIDE SEQUENCE [LARGE SCALE GENOMIC DNA]</scope>
</reference>
<accession>K2A3T3</accession>
<evidence type="ECO:0000256" key="2">
    <source>
        <dbReference type="ARBA" id="ARBA00022475"/>
    </source>
</evidence>
<dbReference type="EMBL" id="AMFJ01028762">
    <property type="protein sequence ID" value="EKD44724.1"/>
    <property type="molecule type" value="Genomic_DNA"/>
</dbReference>
<proteinExistence type="predicted"/>
<feature type="transmembrane region" description="Helical" evidence="8">
    <location>
        <begin position="173"/>
        <end position="206"/>
    </location>
</feature>
<keyword evidence="7 8" id="KW-0472">Membrane</keyword>
<evidence type="ECO:0000256" key="4">
    <source>
        <dbReference type="ARBA" id="ARBA00022679"/>
    </source>
</evidence>
<evidence type="ECO:0000256" key="5">
    <source>
        <dbReference type="ARBA" id="ARBA00022692"/>
    </source>
</evidence>